<dbReference type="Gene3D" id="1.10.486.10">
    <property type="entry name" value="PCRA, domain 4"/>
    <property type="match status" value="1"/>
</dbReference>
<evidence type="ECO:0000256" key="9">
    <source>
        <dbReference type="ARBA" id="ARBA00023204"/>
    </source>
</evidence>
<keyword evidence="6" id="KW-0269">Exonuclease</keyword>
<accession>A0A1M5QQ72</accession>
<dbReference type="GO" id="GO:0005524">
    <property type="term" value="F:ATP binding"/>
    <property type="evidence" value="ECO:0007669"/>
    <property type="project" value="UniProtKB-UniRule"/>
</dbReference>
<dbReference type="PROSITE" id="PS51198">
    <property type="entry name" value="UVRD_HELICASE_ATP_BIND"/>
    <property type="match status" value="1"/>
</dbReference>
<keyword evidence="7 15" id="KW-0067">ATP-binding</keyword>
<evidence type="ECO:0000256" key="6">
    <source>
        <dbReference type="ARBA" id="ARBA00022839"/>
    </source>
</evidence>
<evidence type="ECO:0000259" key="17">
    <source>
        <dbReference type="PROSITE" id="PS51198"/>
    </source>
</evidence>
<evidence type="ECO:0000256" key="13">
    <source>
        <dbReference type="ARBA" id="ARBA00034923"/>
    </source>
</evidence>
<dbReference type="Pfam" id="PF12705">
    <property type="entry name" value="PDDEXK_1"/>
    <property type="match status" value="1"/>
</dbReference>
<dbReference type="InterPro" id="IPR000212">
    <property type="entry name" value="DNA_helicase_UvrD/REP"/>
</dbReference>
<keyword evidence="3" id="KW-0227">DNA damage</keyword>
<dbReference type="GO" id="GO:0043138">
    <property type="term" value="F:3'-5' DNA helicase activity"/>
    <property type="evidence" value="ECO:0007669"/>
    <property type="project" value="UniProtKB-EC"/>
</dbReference>
<dbReference type="GO" id="GO:0000725">
    <property type="term" value="P:recombinational repair"/>
    <property type="evidence" value="ECO:0007669"/>
    <property type="project" value="TreeGrafter"/>
</dbReference>
<dbReference type="OrthoDB" id="9810135at2"/>
<feature type="binding site" evidence="15">
    <location>
        <begin position="24"/>
        <end position="31"/>
    </location>
    <ligand>
        <name>ATP</name>
        <dbReference type="ChEBI" id="CHEBI:30616"/>
    </ligand>
</feature>
<evidence type="ECO:0000256" key="11">
    <source>
        <dbReference type="ARBA" id="ARBA00034617"/>
    </source>
</evidence>
<dbReference type="STRING" id="1508389.SAMN05444003_2241"/>
<dbReference type="Gene3D" id="3.40.50.300">
    <property type="entry name" value="P-loop containing nucleotide triphosphate hydrolases"/>
    <property type="match status" value="4"/>
</dbReference>
<evidence type="ECO:0000259" key="18">
    <source>
        <dbReference type="PROSITE" id="PS51217"/>
    </source>
</evidence>
<dbReference type="SUPFAM" id="SSF52980">
    <property type="entry name" value="Restriction endonuclease-like"/>
    <property type="match status" value="1"/>
</dbReference>
<feature type="compositionally biased region" description="Polar residues" evidence="16">
    <location>
        <begin position="909"/>
        <end position="934"/>
    </location>
</feature>
<proteinExistence type="predicted"/>
<evidence type="ECO:0000256" key="7">
    <source>
        <dbReference type="ARBA" id="ARBA00022840"/>
    </source>
</evidence>
<dbReference type="PROSITE" id="PS51217">
    <property type="entry name" value="UVRD_HELICASE_CTER"/>
    <property type="match status" value="1"/>
</dbReference>
<evidence type="ECO:0000256" key="1">
    <source>
        <dbReference type="ARBA" id="ARBA00022722"/>
    </source>
</evidence>
<evidence type="ECO:0000256" key="14">
    <source>
        <dbReference type="ARBA" id="ARBA00048988"/>
    </source>
</evidence>
<dbReference type="GO" id="GO:0033202">
    <property type="term" value="C:DNA helicase complex"/>
    <property type="evidence" value="ECO:0007669"/>
    <property type="project" value="TreeGrafter"/>
</dbReference>
<dbReference type="EC" id="5.6.2.4" evidence="12"/>
<keyword evidence="5 15" id="KW-0347">Helicase</keyword>
<dbReference type="Pfam" id="PF13361">
    <property type="entry name" value="UvrD_C"/>
    <property type="match status" value="1"/>
</dbReference>
<keyword evidence="20" id="KW-1185">Reference proteome</keyword>
<keyword evidence="10" id="KW-0413">Isomerase</keyword>
<evidence type="ECO:0000256" key="8">
    <source>
        <dbReference type="ARBA" id="ARBA00023125"/>
    </source>
</evidence>
<dbReference type="PANTHER" id="PTHR11070">
    <property type="entry name" value="UVRD / RECB / PCRA DNA HELICASE FAMILY MEMBER"/>
    <property type="match status" value="1"/>
</dbReference>
<evidence type="ECO:0000313" key="20">
    <source>
        <dbReference type="Proteomes" id="UP000184074"/>
    </source>
</evidence>
<dbReference type="GO" id="GO:0003677">
    <property type="term" value="F:DNA binding"/>
    <property type="evidence" value="ECO:0007669"/>
    <property type="project" value="UniProtKB-KW"/>
</dbReference>
<dbReference type="GO" id="GO:0005829">
    <property type="term" value="C:cytosol"/>
    <property type="evidence" value="ECO:0007669"/>
    <property type="project" value="TreeGrafter"/>
</dbReference>
<dbReference type="InterPro" id="IPR014151">
    <property type="entry name" value="DNA_helicase_AddA"/>
</dbReference>
<organism evidence="19 20">
    <name type="scientific">Cognatiyoonia sediminum</name>
    <dbReference type="NCBI Taxonomy" id="1508389"/>
    <lineage>
        <taxon>Bacteria</taxon>
        <taxon>Pseudomonadati</taxon>
        <taxon>Pseudomonadota</taxon>
        <taxon>Alphaproteobacteria</taxon>
        <taxon>Rhodobacterales</taxon>
        <taxon>Paracoccaceae</taxon>
        <taxon>Cognatiyoonia</taxon>
    </lineage>
</organism>
<evidence type="ECO:0000256" key="16">
    <source>
        <dbReference type="SAM" id="MobiDB-lite"/>
    </source>
</evidence>
<dbReference type="AlphaFoldDB" id="A0A1M5QQ72"/>
<dbReference type="Gene3D" id="3.90.320.10">
    <property type="match status" value="1"/>
</dbReference>
<gene>
    <name evidence="19" type="ORF">SAMN05444003_2241</name>
</gene>
<comment type="catalytic activity">
    <reaction evidence="11">
        <text>Couples ATP hydrolysis with the unwinding of duplex DNA by translocating in the 3'-5' direction.</text>
        <dbReference type="EC" id="5.6.2.4"/>
    </reaction>
</comment>
<evidence type="ECO:0000256" key="3">
    <source>
        <dbReference type="ARBA" id="ARBA00022763"/>
    </source>
</evidence>
<keyword evidence="9" id="KW-0234">DNA repair</keyword>
<evidence type="ECO:0000256" key="2">
    <source>
        <dbReference type="ARBA" id="ARBA00022741"/>
    </source>
</evidence>
<evidence type="ECO:0000256" key="15">
    <source>
        <dbReference type="PROSITE-ProRule" id="PRU00560"/>
    </source>
</evidence>
<feature type="region of interest" description="Disordered" evidence="16">
    <location>
        <begin position="909"/>
        <end position="951"/>
    </location>
</feature>
<dbReference type="RefSeq" id="WP_072901108.1">
    <property type="nucleotide sequence ID" value="NZ_FQXB01000003.1"/>
</dbReference>
<comment type="catalytic activity">
    <reaction evidence="14">
        <text>ATP + H2O = ADP + phosphate + H(+)</text>
        <dbReference type="Rhea" id="RHEA:13065"/>
        <dbReference type="ChEBI" id="CHEBI:15377"/>
        <dbReference type="ChEBI" id="CHEBI:15378"/>
        <dbReference type="ChEBI" id="CHEBI:30616"/>
        <dbReference type="ChEBI" id="CHEBI:43474"/>
        <dbReference type="ChEBI" id="CHEBI:456216"/>
        <dbReference type="EC" id="5.6.2.4"/>
    </reaction>
</comment>
<evidence type="ECO:0000256" key="5">
    <source>
        <dbReference type="ARBA" id="ARBA00022806"/>
    </source>
</evidence>
<keyword evidence="4 15" id="KW-0378">Hydrolase</keyword>
<reference evidence="19 20" key="1">
    <citation type="submission" date="2016-11" db="EMBL/GenBank/DDBJ databases">
        <authorList>
            <person name="Jaros S."/>
            <person name="Januszkiewicz K."/>
            <person name="Wedrychowicz H."/>
        </authorList>
    </citation>
    <scope>NUCLEOTIDE SEQUENCE [LARGE SCALE GENOMIC DNA]</scope>
    <source>
        <strain evidence="19 20">DSM 28715</strain>
    </source>
</reference>
<evidence type="ECO:0000256" key="12">
    <source>
        <dbReference type="ARBA" id="ARBA00034808"/>
    </source>
</evidence>
<dbReference type="GO" id="GO:0004527">
    <property type="term" value="F:exonuclease activity"/>
    <property type="evidence" value="ECO:0007669"/>
    <property type="project" value="UniProtKB-KW"/>
</dbReference>
<keyword evidence="2 15" id="KW-0547">Nucleotide-binding</keyword>
<dbReference type="InterPro" id="IPR027417">
    <property type="entry name" value="P-loop_NTPase"/>
</dbReference>
<feature type="domain" description="UvrD-like helicase C-terminal" evidence="18">
    <location>
        <begin position="494"/>
        <end position="781"/>
    </location>
</feature>
<keyword evidence="8" id="KW-0238">DNA-binding</keyword>
<dbReference type="SUPFAM" id="SSF52540">
    <property type="entry name" value="P-loop containing nucleoside triphosphate hydrolases"/>
    <property type="match status" value="1"/>
</dbReference>
<dbReference type="NCBIfam" id="TIGR02784">
    <property type="entry name" value="addA_alphas"/>
    <property type="match status" value="1"/>
</dbReference>
<evidence type="ECO:0000256" key="10">
    <source>
        <dbReference type="ARBA" id="ARBA00023235"/>
    </source>
</evidence>
<sequence>MIRDAASQNQVDAADPHRNTWLSANAGSGKTRVLTDRVARLLLDGVSPQNILCLTYTKAAASEMQNRLFQRLGAWSMLSDADLRKDLQRLGADDKSGQISLSEARCLFARAIETPGGLKIQTIHSFCSSVLRRFPLEAGVSPQFVELDETAAELLQEECLDDIAEGPNKDILRRVLDRFPSVELLKLTAAISKESRYFLAPFDEAGLRRDLSVRPDFKVSDLIEAVFEPGWKKTLSDLITVLRTSGKNDQKDAAKLDPICSQSPDLSTLRDLEDVFLYGDKAKAPFAARVDRFPTKPIQKAHPDLVETVHEFMESVADAREQRLSFLAFERAQTLHQFGSLFVQIYEAKKLERGVLDFDDLIEKTLFLLKDSKVAQWVLYRLDGGIDHLLVDEAQDTSPIQWSVIEALTQEFSSGASARENQKRTVFVVGDKKQSIYSFQGADPKEFDRMRAHFDQALNEAQTPLQTPELRHSFRSSSAILNIVDHVFQGDRGDAIGGTAAHFAFNDDLPGRVDIWPLIEKSDDAEYGQDWFEPIDTLQESHHDVRLAEQIADEIGKTIAQEILPVKNRDTGEIGYRKITEGDFLILVQRRSDLFNEIIRACKSKGLKVAGADRLQLNAELAVKDICAILSFLALPEDSLSLANALKSPLFDWSEQDLYALAYHRTEDHLWQALRNSTEHPKTLGVLNDLRSKSDFLRPYEIIERLLTRHDGRRKLLRRLGVEAADGIDALLTQAINYESKGTPSLTGFLCWLESEMTEIKRQSDSQSDEIRVMTVHGAKGLEAPIVILPDTADRQNRLQDAIVKFDGQIHWKPASDETPSALQDGLSAIKDAQENERMRLLYVAMTRAENWLIVCGAGQSNIDKGSWYAIVDAALDHADRFEIVRNGEVIKRVEFGDWHTTPTLQNKVANTSSAPLPTLQSIEPSMPTKTLSPSDLGGAKALAGEPHSEEDGLARGRAIHHLLENMTRVPADERSKFATKILANHPDGPVLNQSDIDQTIALLDDQKLSWIFAPNAIKEVPISTNLPTLNGARMHGIIDRLVIEDETITAVDFKSNSTTPTSASETPEGILRQMGAYAEALSQIYPDKQIKTAILWTETAEIFDLSNDLVSSALARVNTP</sequence>
<feature type="region of interest" description="Disordered" evidence="16">
    <location>
        <begin position="1"/>
        <end position="23"/>
    </location>
</feature>
<dbReference type="InterPro" id="IPR014017">
    <property type="entry name" value="DNA_helicase_UvrD-like_C"/>
</dbReference>
<dbReference type="Proteomes" id="UP000184074">
    <property type="component" value="Unassembled WGS sequence"/>
</dbReference>
<dbReference type="Pfam" id="PF00580">
    <property type="entry name" value="UvrD-helicase"/>
    <property type="match status" value="1"/>
</dbReference>
<evidence type="ECO:0000313" key="19">
    <source>
        <dbReference type="EMBL" id="SHH15929.1"/>
    </source>
</evidence>
<dbReference type="EMBL" id="FQXB01000003">
    <property type="protein sequence ID" value="SHH15929.1"/>
    <property type="molecule type" value="Genomic_DNA"/>
</dbReference>
<dbReference type="InterPro" id="IPR038726">
    <property type="entry name" value="PDDEXK_AddAB-type"/>
</dbReference>
<name>A0A1M5QQ72_9RHOB</name>
<dbReference type="InterPro" id="IPR011335">
    <property type="entry name" value="Restrct_endonuc-II-like"/>
</dbReference>
<dbReference type="InterPro" id="IPR011604">
    <property type="entry name" value="PDDEXK-like_dom_sf"/>
</dbReference>
<dbReference type="InterPro" id="IPR014016">
    <property type="entry name" value="UvrD-like_ATP-bd"/>
</dbReference>
<keyword evidence="1" id="KW-0540">Nuclease</keyword>
<evidence type="ECO:0000256" key="4">
    <source>
        <dbReference type="ARBA" id="ARBA00022801"/>
    </source>
</evidence>
<feature type="domain" description="UvrD-like helicase ATP-binding" evidence="17">
    <location>
        <begin position="3"/>
        <end position="477"/>
    </location>
</feature>
<feature type="compositionally biased region" description="Polar residues" evidence="16">
    <location>
        <begin position="1"/>
        <end position="11"/>
    </location>
</feature>
<dbReference type="PANTHER" id="PTHR11070:SF2">
    <property type="entry name" value="ATP-DEPENDENT DNA HELICASE SRS2"/>
    <property type="match status" value="1"/>
</dbReference>
<protein>
    <recommendedName>
        <fullName evidence="12">DNA 3'-5' helicase</fullName>
        <ecNumber evidence="12">5.6.2.4</ecNumber>
    </recommendedName>
    <alternativeName>
        <fullName evidence="13">DNA 3'-5' helicase II</fullName>
    </alternativeName>
</protein>